<sequence length="116" mass="12379">MAKFATGLFLGAAAGTVYALLTAKQSGPKRQAQISAYLDSLTTATTDVQHALTRFKAATTDLKHELDDTLKPAMADIQAAAADFEFQAQPHVQQITQSLDHLEAAAPTELKTPPEL</sequence>
<proteinExistence type="predicted"/>
<evidence type="ECO:0000256" key="1">
    <source>
        <dbReference type="SAM" id="SignalP"/>
    </source>
</evidence>
<comment type="caution">
    <text evidence="2">The sequence shown here is derived from an EMBL/GenBank/DDBJ whole genome shotgun (WGS) entry which is preliminary data.</text>
</comment>
<evidence type="ECO:0000313" key="3">
    <source>
        <dbReference type="Proteomes" id="UP001597252"/>
    </source>
</evidence>
<reference evidence="3" key="1">
    <citation type="journal article" date="2019" name="Int. J. Syst. Evol. Microbiol.">
        <title>The Global Catalogue of Microorganisms (GCM) 10K type strain sequencing project: providing services to taxonomists for standard genome sequencing and annotation.</title>
        <authorList>
            <consortium name="The Broad Institute Genomics Platform"/>
            <consortium name="The Broad Institute Genome Sequencing Center for Infectious Disease"/>
            <person name="Wu L."/>
            <person name="Ma J."/>
        </authorList>
    </citation>
    <scope>NUCLEOTIDE SEQUENCE [LARGE SCALE GENOMIC DNA]</scope>
    <source>
        <strain evidence="3">CCM 8903</strain>
    </source>
</reference>
<organism evidence="2 3">
    <name type="scientific">Lacticaseibacillus baoqingensis</name>
    <dbReference type="NCBI Taxonomy" id="2486013"/>
    <lineage>
        <taxon>Bacteria</taxon>
        <taxon>Bacillati</taxon>
        <taxon>Bacillota</taxon>
        <taxon>Bacilli</taxon>
        <taxon>Lactobacillales</taxon>
        <taxon>Lactobacillaceae</taxon>
        <taxon>Lacticaseibacillus</taxon>
    </lineage>
</organism>
<name>A0ABW4E4V7_9LACO</name>
<keyword evidence="1" id="KW-0732">Signal</keyword>
<dbReference type="RefSeq" id="WP_125748001.1">
    <property type="nucleotide sequence ID" value="NZ_JBHTON010000005.1"/>
</dbReference>
<gene>
    <name evidence="2" type="ORF">ACFQ5J_02710</name>
</gene>
<protein>
    <submittedName>
        <fullName evidence="2">YtxH domain-containing protein</fullName>
    </submittedName>
</protein>
<dbReference type="Proteomes" id="UP001597252">
    <property type="component" value="Unassembled WGS sequence"/>
</dbReference>
<feature type="signal peptide" evidence="1">
    <location>
        <begin position="1"/>
        <end position="19"/>
    </location>
</feature>
<feature type="chain" id="PRO_5047069499" evidence="1">
    <location>
        <begin position="20"/>
        <end position="116"/>
    </location>
</feature>
<keyword evidence="3" id="KW-1185">Reference proteome</keyword>
<dbReference type="EMBL" id="JBHTON010000005">
    <property type="protein sequence ID" value="MFD1484138.1"/>
    <property type="molecule type" value="Genomic_DNA"/>
</dbReference>
<evidence type="ECO:0000313" key="2">
    <source>
        <dbReference type="EMBL" id="MFD1484138.1"/>
    </source>
</evidence>
<accession>A0ABW4E4V7</accession>